<evidence type="ECO:0000313" key="2">
    <source>
        <dbReference type="EMBL" id="TPG08241.1"/>
    </source>
</evidence>
<organism evidence="2 3">
    <name type="scientific">Rhodanobacter glycinis</name>
    <dbReference type="NCBI Taxonomy" id="582702"/>
    <lineage>
        <taxon>Bacteria</taxon>
        <taxon>Pseudomonadati</taxon>
        <taxon>Pseudomonadota</taxon>
        <taxon>Gammaproteobacteria</taxon>
        <taxon>Lysobacterales</taxon>
        <taxon>Rhodanobacteraceae</taxon>
        <taxon>Rhodanobacter</taxon>
    </lineage>
</organism>
<dbReference type="EMBL" id="RCZO01000006">
    <property type="protein sequence ID" value="TPG08241.1"/>
    <property type="molecule type" value="Genomic_DNA"/>
</dbReference>
<dbReference type="OrthoDB" id="5772941at2"/>
<proteinExistence type="predicted"/>
<dbReference type="RefSeq" id="WP_140652718.1">
    <property type="nucleotide sequence ID" value="NZ_RCZB01000001.1"/>
</dbReference>
<name>A0A502FKX2_9GAMM</name>
<gene>
    <name evidence="2" type="ORF">EAH88_11410</name>
</gene>
<reference evidence="2 3" key="1">
    <citation type="journal article" date="2019" name="Environ. Microbiol.">
        <title>Species interactions and distinct microbial communities in high Arctic permafrost affected cryosols are associated with the CH4 and CO2 gas fluxes.</title>
        <authorList>
            <person name="Altshuler I."/>
            <person name="Hamel J."/>
            <person name="Turney S."/>
            <person name="Magnuson E."/>
            <person name="Levesque R."/>
            <person name="Greer C."/>
            <person name="Whyte L.G."/>
        </authorList>
    </citation>
    <scope>NUCLEOTIDE SEQUENCE [LARGE SCALE GENOMIC DNA]</scope>
    <source>
        <strain evidence="2 3">S13Y</strain>
    </source>
</reference>
<feature type="compositionally biased region" description="Basic and acidic residues" evidence="1">
    <location>
        <begin position="81"/>
        <end position="91"/>
    </location>
</feature>
<accession>A0A502FKX2</accession>
<comment type="caution">
    <text evidence="2">The sequence shown here is derived from an EMBL/GenBank/DDBJ whole genome shotgun (WGS) entry which is preliminary data.</text>
</comment>
<dbReference type="AlphaFoldDB" id="A0A502FKX2"/>
<feature type="compositionally biased region" description="Acidic residues" evidence="1">
    <location>
        <begin position="68"/>
        <end position="80"/>
    </location>
</feature>
<evidence type="ECO:0000313" key="3">
    <source>
        <dbReference type="Proteomes" id="UP000319486"/>
    </source>
</evidence>
<protein>
    <submittedName>
        <fullName evidence="2">Uncharacterized protein</fullName>
    </submittedName>
</protein>
<feature type="region of interest" description="Disordered" evidence="1">
    <location>
        <begin position="64"/>
        <end position="100"/>
    </location>
</feature>
<dbReference type="Proteomes" id="UP000319486">
    <property type="component" value="Unassembled WGS sequence"/>
</dbReference>
<keyword evidence="3" id="KW-1185">Reference proteome</keyword>
<sequence>MPNVIDFLERAGQDALLRRASHVEVELALANAQIEPELRSAILDRDISRLEALLGRGQLLCMQFPGKEDEEEGEEDDTEESPSREGEEMALKPRSAAQLR</sequence>
<evidence type="ECO:0000256" key="1">
    <source>
        <dbReference type="SAM" id="MobiDB-lite"/>
    </source>
</evidence>